<evidence type="ECO:0000313" key="2">
    <source>
        <dbReference type="Proteomes" id="UP000827976"/>
    </source>
</evidence>
<organism evidence="1 2">
    <name type="scientific">Dioscorea alata</name>
    <name type="common">Purple yam</name>
    <dbReference type="NCBI Taxonomy" id="55571"/>
    <lineage>
        <taxon>Eukaryota</taxon>
        <taxon>Viridiplantae</taxon>
        <taxon>Streptophyta</taxon>
        <taxon>Embryophyta</taxon>
        <taxon>Tracheophyta</taxon>
        <taxon>Spermatophyta</taxon>
        <taxon>Magnoliopsida</taxon>
        <taxon>Liliopsida</taxon>
        <taxon>Dioscoreales</taxon>
        <taxon>Dioscoreaceae</taxon>
        <taxon>Dioscorea</taxon>
    </lineage>
</organism>
<dbReference type="EMBL" id="CM037013">
    <property type="protein sequence ID" value="KAH7688644.1"/>
    <property type="molecule type" value="Genomic_DNA"/>
</dbReference>
<protein>
    <submittedName>
        <fullName evidence="1">Iron/ascorbate family oxidoreductases protein</fullName>
    </submittedName>
</protein>
<dbReference type="Proteomes" id="UP000827976">
    <property type="component" value="Chromosome 3"/>
</dbReference>
<accession>A0ACB7WK15</accession>
<evidence type="ECO:0000313" key="1">
    <source>
        <dbReference type="EMBL" id="KAH7688644.1"/>
    </source>
</evidence>
<sequence length="325" mass="36910">MGLHTMQQQQQQLPMVNLTGLDPSQPHGNDWDAARTAVFQALEKFGCFQAVYDRITPELKGLIFREALEDVFSLPLETKMGNNSKFPLGGFIGNLPDMAFESLRVDEAPTLDATERFTRLMWPEGHPKFCNIVWSFAKHLQELERMVMKMILQSMGVEKHMDSFTAELNCGLRLSKYWISPDQCVKSGMNSHTDVSFLTIVCQHEVQGLEVQTTEDSWITVMPLPNTFTVMLGDALEAWTNGRLKAPVHRVTITSMETRYSVLFGSRPRDGGFLQTPQELVDESHPLLFRPYNYSEYLKFRFSEEGKKAKNALKAFCGIGEVGKE</sequence>
<reference evidence="2" key="1">
    <citation type="journal article" date="2022" name="Nat. Commun.">
        <title>Chromosome evolution and the genetic basis of agronomically important traits in greater yam.</title>
        <authorList>
            <person name="Bredeson J.V."/>
            <person name="Lyons J.B."/>
            <person name="Oniyinde I.O."/>
            <person name="Okereke N.R."/>
            <person name="Kolade O."/>
            <person name="Nnabue I."/>
            <person name="Nwadili C.O."/>
            <person name="Hribova E."/>
            <person name="Parker M."/>
            <person name="Nwogha J."/>
            <person name="Shu S."/>
            <person name="Carlson J."/>
            <person name="Kariba R."/>
            <person name="Muthemba S."/>
            <person name="Knop K."/>
            <person name="Barton G.J."/>
            <person name="Sherwood A.V."/>
            <person name="Lopez-Montes A."/>
            <person name="Asiedu R."/>
            <person name="Jamnadass R."/>
            <person name="Muchugi A."/>
            <person name="Goodstein D."/>
            <person name="Egesi C.N."/>
            <person name="Featherston J."/>
            <person name="Asfaw A."/>
            <person name="Simpson G.G."/>
            <person name="Dolezel J."/>
            <person name="Hendre P.S."/>
            <person name="Van Deynze A."/>
            <person name="Kumar P.L."/>
            <person name="Obidiegwu J.E."/>
            <person name="Bhattacharjee R."/>
            <person name="Rokhsar D.S."/>
        </authorList>
    </citation>
    <scope>NUCLEOTIDE SEQUENCE [LARGE SCALE GENOMIC DNA]</scope>
    <source>
        <strain evidence="2">cv. TDa95/00328</strain>
    </source>
</reference>
<gene>
    <name evidence="1" type="ORF">IHE45_03G044500</name>
</gene>
<name>A0ACB7WK15_DIOAL</name>
<comment type="caution">
    <text evidence="1">The sequence shown here is derived from an EMBL/GenBank/DDBJ whole genome shotgun (WGS) entry which is preliminary data.</text>
</comment>
<proteinExistence type="predicted"/>
<keyword evidence="2" id="KW-1185">Reference proteome</keyword>